<dbReference type="RefSeq" id="WP_115991607.1">
    <property type="nucleotide sequence ID" value="NZ_QRDY01000002.1"/>
</dbReference>
<dbReference type="SUPFAM" id="SSF56327">
    <property type="entry name" value="LDH C-terminal domain-like"/>
    <property type="match status" value="1"/>
</dbReference>
<keyword evidence="7" id="KW-0119">Carbohydrate metabolism</keyword>
<dbReference type="InterPro" id="IPR022616">
    <property type="entry name" value="Glyco_hydro_4_C"/>
</dbReference>
<keyword evidence="5 12" id="KW-0520">NAD</keyword>
<feature type="site" description="Increases basicity of active site Tyr" evidence="11">
    <location>
        <position position="110"/>
    </location>
</feature>
<dbReference type="Gene3D" id="3.90.1820.10">
    <property type="entry name" value="AglA-like glucosidase"/>
    <property type="match status" value="1"/>
</dbReference>
<comment type="cofactor">
    <cofactor evidence="1">
        <name>Mn(2+)</name>
        <dbReference type="ChEBI" id="CHEBI:29035"/>
    </cofactor>
</comment>
<comment type="cofactor">
    <cofactor evidence="12">
        <name>NAD(+)</name>
        <dbReference type="ChEBI" id="CHEBI:57540"/>
    </cofactor>
    <text evidence="12">Binds 1 NAD(+) per subunit.</text>
</comment>
<dbReference type="PANTHER" id="PTHR32092:SF6">
    <property type="entry name" value="ALPHA-GALACTOSIDASE"/>
    <property type="match status" value="1"/>
</dbReference>
<dbReference type="InterPro" id="IPR036291">
    <property type="entry name" value="NAD(P)-bd_dom_sf"/>
</dbReference>
<feature type="binding site" evidence="10">
    <location>
        <position position="169"/>
    </location>
    <ligand>
        <name>Mn(2+)</name>
        <dbReference type="ChEBI" id="CHEBI:29035"/>
    </ligand>
</feature>
<evidence type="ECO:0000256" key="8">
    <source>
        <dbReference type="ARBA" id="ARBA00023295"/>
    </source>
</evidence>
<feature type="domain" description="Glycosyl hydrolase family 4 C-terminal" evidence="13">
    <location>
        <begin position="194"/>
        <end position="404"/>
    </location>
</feature>
<evidence type="ECO:0000256" key="10">
    <source>
        <dbReference type="PIRSR" id="PIRSR601088-3"/>
    </source>
</evidence>
<reference evidence="14 15" key="1">
    <citation type="submission" date="2018-07" db="EMBL/GenBank/DDBJ databases">
        <title>Genomic Encyclopedia of Type Strains, Phase III (KMG-III): the genomes of soil and plant-associated and newly described type strains.</title>
        <authorList>
            <person name="Whitman W."/>
        </authorList>
    </citation>
    <scope>NUCLEOTIDE SEQUENCE [LARGE SCALE GENOMIC DNA]</scope>
    <source>
        <strain evidence="14 15">CECT 8236</strain>
    </source>
</reference>
<name>A0A3D9ISW1_9BACL</name>
<evidence type="ECO:0000259" key="13">
    <source>
        <dbReference type="Pfam" id="PF11975"/>
    </source>
</evidence>
<dbReference type="PRINTS" id="PR00732">
    <property type="entry name" value="GLHYDRLASE4"/>
</dbReference>
<feature type="binding site" evidence="9">
    <location>
        <position position="148"/>
    </location>
    <ligand>
        <name>substrate</name>
    </ligand>
</feature>
<evidence type="ECO:0000256" key="12">
    <source>
        <dbReference type="RuleBase" id="RU361152"/>
    </source>
</evidence>
<dbReference type="SUPFAM" id="SSF51735">
    <property type="entry name" value="NAD(P)-binding Rossmann-fold domains"/>
    <property type="match status" value="1"/>
</dbReference>
<evidence type="ECO:0000256" key="7">
    <source>
        <dbReference type="ARBA" id="ARBA00023277"/>
    </source>
</evidence>
<proteinExistence type="inferred from homology"/>
<accession>A0A3D9ISW1</accession>
<dbReference type="AlphaFoldDB" id="A0A3D9ISW1"/>
<dbReference type="EMBL" id="QRDY01000002">
    <property type="protein sequence ID" value="RED64852.1"/>
    <property type="molecule type" value="Genomic_DNA"/>
</dbReference>
<evidence type="ECO:0000313" key="14">
    <source>
        <dbReference type="EMBL" id="RED64852.1"/>
    </source>
</evidence>
<evidence type="ECO:0000256" key="3">
    <source>
        <dbReference type="ARBA" id="ARBA00022723"/>
    </source>
</evidence>
<dbReference type="PROSITE" id="PS01324">
    <property type="entry name" value="GLYCOSYL_HYDROL_F4"/>
    <property type="match status" value="1"/>
</dbReference>
<dbReference type="GO" id="GO:0004553">
    <property type="term" value="F:hydrolase activity, hydrolyzing O-glycosyl compounds"/>
    <property type="evidence" value="ECO:0007669"/>
    <property type="project" value="InterPro"/>
</dbReference>
<evidence type="ECO:0000256" key="9">
    <source>
        <dbReference type="PIRSR" id="PIRSR601088-2"/>
    </source>
</evidence>
<dbReference type="InterPro" id="IPR001088">
    <property type="entry name" value="Glyco_hydro_4"/>
</dbReference>
<dbReference type="Pfam" id="PF11975">
    <property type="entry name" value="Glyco_hydro_4C"/>
    <property type="match status" value="1"/>
</dbReference>
<evidence type="ECO:0000256" key="4">
    <source>
        <dbReference type="ARBA" id="ARBA00022801"/>
    </source>
</evidence>
<keyword evidence="4 12" id="KW-0378">Hydrolase</keyword>
<keyword evidence="15" id="KW-1185">Reference proteome</keyword>
<evidence type="ECO:0000256" key="11">
    <source>
        <dbReference type="PIRSR" id="PIRSR601088-4"/>
    </source>
</evidence>
<dbReference type="PANTHER" id="PTHR32092">
    <property type="entry name" value="6-PHOSPHO-BETA-GLUCOSIDASE-RELATED"/>
    <property type="match status" value="1"/>
</dbReference>
<keyword evidence="6 10" id="KW-0464">Manganese</keyword>
<dbReference type="InterPro" id="IPR019802">
    <property type="entry name" value="GlycHydrolase_4_CS"/>
</dbReference>
<keyword evidence="10" id="KW-0170">Cobalt</keyword>
<keyword evidence="3 10" id="KW-0479">Metal-binding</keyword>
<feature type="binding site" evidence="10">
    <location>
        <position position="199"/>
    </location>
    <ligand>
        <name>Mn(2+)</name>
        <dbReference type="ChEBI" id="CHEBI:29035"/>
    </ligand>
</feature>
<dbReference type="InterPro" id="IPR053715">
    <property type="entry name" value="GH4_Enzyme_sf"/>
</dbReference>
<evidence type="ECO:0000256" key="5">
    <source>
        <dbReference type="ARBA" id="ARBA00023027"/>
    </source>
</evidence>
<evidence type="ECO:0000256" key="2">
    <source>
        <dbReference type="ARBA" id="ARBA00010141"/>
    </source>
</evidence>
<organism evidence="14 15">
    <name type="scientific">Cohnella lupini</name>
    <dbReference type="NCBI Taxonomy" id="1294267"/>
    <lineage>
        <taxon>Bacteria</taxon>
        <taxon>Bacillati</taxon>
        <taxon>Bacillota</taxon>
        <taxon>Bacilli</taxon>
        <taxon>Bacillales</taxon>
        <taxon>Paenibacillaceae</taxon>
        <taxon>Cohnella</taxon>
    </lineage>
</organism>
<sequence>MLKIAFIGAGSTIFAKNVLGDCMMTPALAEAHIALHDIDLARLKESEKMLQTLNRNNGGKATIVAYADRREALKGATYVVNAITSGAHEPWIRGDHEIPRKYGLKQTYADTLGVGGLFRGLRTVGAMFDFARDIEELCPDAWFLNYTNPMAILTGAMLRGTGVKTVGLCHSVQVCAKELLEGLGMESDDVRWKIAGINHQAWLLDITRNGVDLYPEIKRRAAARPGPHDDMVRYEIMNTFGYYVTESSMHGAEYVPYFIKNAYPELLEKYNIPTENYKGWGSSNKDYWDKVMDGLVNDSNLTHTRTHEYASYIMEAMETNIPYKIAGNVLNTGGLISNLPEEACVEVSCLVDADGITPTRFGALPQQLAALNRTNINMQLLAVEAALTGKREPIYYAALLDPHTSAELPIDTIKALVDEMFEVNASWLTAFK</sequence>
<evidence type="ECO:0000256" key="6">
    <source>
        <dbReference type="ARBA" id="ARBA00023211"/>
    </source>
</evidence>
<evidence type="ECO:0000313" key="15">
    <source>
        <dbReference type="Proteomes" id="UP000256869"/>
    </source>
</evidence>
<dbReference type="CDD" id="cd05297">
    <property type="entry name" value="GH4_alpha_glucosidase_galactosidase"/>
    <property type="match status" value="1"/>
</dbReference>
<dbReference type="Pfam" id="PF02056">
    <property type="entry name" value="Glyco_hydro_4"/>
    <property type="match status" value="1"/>
</dbReference>
<dbReference type="Proteomes" id="UP000256869">
    <property type="component" value="Unassembled WGS sequence"/>
</dbReference>
<dbReference type="OrthoDB" id="9808275at2"/>
<dbReference type="GO" id="GO:0046872">
    <property type="term" value="F:metal ion binding"/>
    <property type="evidence" value="ECO:0007669"/>
    <property type="project" value="UniProtKB-KW"/>
</dbReference>
<gene>
    <name evidence="14" type="ORF">DFP95_102273</name>
</gene>
<dbReference type="GO" id="GO:0005975">
    <property type="term" value="P:carbohydrate metabolic process"/>
    <property type="evidence" value="ECO:0007669"/>
    <property type="project" value="InterPro"/>
</dbReference>
<keyword evidence="8 12" id="KW-0326">Glycosidase</keyword>
<comment type="caution">
    <text evidence="14">The sequence shown here is derived from an EMBL/GenBank/DDBJ whole genome shotgun (WGS) entry which is preliminary data.</text>
</comment>
<keyword evidence="10" id="KW-0533">Nickel</keyword>
<dbReference type="InterPro" id="IPR015955">
    <property type="entry name" value="Lactate_DH/Glyco_Ohase_4_C"/>
</dbReference>
<dbReference type="GO" id="GO:0016616">
    <property type="term" value="F:oxidoreductase activity, acting on the CH-OH group of donors, NAD or NADP as acceptor"/>
    <property type="evidence" value="ECO:0007669"/>
    <property type="project" value="InterPro"/>
</dbReference>
<evidence type="ECO:0000256" key="1">
    <source>
        <dbReference type="ARBA" id="ARBA00001936"/>
    </source>
</evidence>
<keyword evidence="10" id="KW-0408">Iron</keyword>
<comment type="similarity">
    <text evidence="2 12">Belongs to the glycosyl hydrolase 4 family.</text>
</comment>
<protein>
    <submittedName>
        <fullName evidence="14">Alpha-galactosidase</fullName>
    </submittedName>
</protein>
<dbReference type="NCBIfam" id="NF011657">
    <property type="entry name" value="PRK15076.1"/>
    <property type="match status" value="1"/>
</dbReference>